<evidence type="ECO:0000259" key="2">
    <source>
        <dbReference type="SMART" id="SM00645"/>
    </source>
</evidence>
<reference evidence="3" key="1">
    <citation type="submission" date="2021-03" db="EMBL/GenBank/DDBJ databases">
        <title>Fibrella sp. HMF5335 genome sequencing and assembly.</title>
        <authorList>
            <person name="Kang H."/>
            <person name="Kim H."/>
            <person name="Bae S."/>
            <person name="Joh K."/>
        </authorList>
    </citation>
    <scope>NUCLEOTIDE SEQUENCE</scope>
    <source>
        <strain evidence="3">HMF5335</strain>
    </source>
</reference>
<keyword evidence="4" id="KW-1185">Reference proteome</keyword>
<evidence type="ECO:0000313" key="3">
    <source>
        <dbReference type="EMBL" id="MBO0935278.1"/>
    </source>
</evidence>
<feature type="chain" id="PRO_5037873238" evidence="1">
    <location>
        <begin position="21"/>
        <end position="277"/>
    </location>
</feature>
<comment type="caution">
    <text evidence="3">The sequence shown here is derived from an EMBL/GenBank/DDBJ whole genome shotgun (WGS) entry which is preliminary data.</text>
</comment>
<dbReference type="CDD" id="cd02619">
    <property type="entry name" value="Peptidase_C1"/>
    <property type="match status" value="1"/>
</dbReference>
<accession>A0A939GCI9</accession>
<dbReference type="GO" id="GO:0006508">
    <property type="term" value="P:proteolysis"/>
    <property type="evidence" value="ECO:0007669"/>
    <property type="project" value="InterPro"/>
</dbReference>
<protein>
    <submittedName>
        <fullName evidence="3">C1 family peptidase</fullName>
    </submittedName>
</protein>
<dbReference type="RefSeq" id="WP_207362838.1">
    <property type="nucleotide sequence ID" value="NZ_JAFMYV010000001.1"/>
</dbReference>
<dbReference type="InterPro" id="IPR038765">
    <property type="entry name" value="Papain-like_cys_pep_sf"/>
</dbReference>
<dbReference type="AlphaFoldDB" id="A0A939GCI9"/>
<gene>
    <name evidence="3" type="ORF">J2I47_01830</name>
</gene>
<dbReference type="SMART" id="SM00645">
    <property type="entry name" value="Pept_C1"/>
    <property type="match status" value="1"/>
</dbReference>
<evidence type="ECO:0000256" key="1">
    <source>
        <dbReference type="SAM" id="SignalP"/>
    </source>
</evidence>
<dbReference type="Proteomes" id="UP000664034">
    <property type="component" value="Unassembled WGS sequence"/>
</dbReference>
<keyword evidence="1" id="KW-0732">Signal</keyword>
<dbReference type="Gene3D" id="3.90.70.10">
    <property type="entry name" value="Cysteine proteinases"/>
    <property type="match status" value="1"/>
</dbReference>
<organism evidence="3 4">
    <name type="scientific">Fibrella rubiginis</name>
    <dbReference type="NCBI Taxonomy" id="2817060"/>
    <lineage>
        <taxon>Bacteria</taxon>
        <taxon>Pseudomonadati</taxon>
        <taxon>Bacteroidota</taxon>
        <taxon>Cytophagia</taxon>
        <taxon>Cytophagales</taxon>
        <taxon>Spirosomataceae</taxon>
        <taxon>Fibrella</taxon>
    </lineage>
</organism>
<dbReference type="Pfam" id="PF00112">
    <property type="entry name" value="Peptidase_C1"/>
    <property type="match status" value="1"/>
</dbReference>
<dbReference type="GO" id="GO:0008234">
    <property type="term" value="F:cysteine-type peptidase activity"/>
    <property type="evidence" value="ECO:0007669"/>
    <property type="project" value="InterPro"/>
</dbReference>
<dbReference type="SUPFAM" id="SSF54001">
    <property type="entry name" value="Cysteine proteinases"/>
    <property type="match status" value="1"/>
</dbReference>
<evidence type="ECO:0000313" key="4">
    <source>
        <dbReference type="Proteomes" id="UP000664034"/>
    </source>
</evidence>
<feature type="signal peptide" evidence="1">
    <location>
        <begin position="1"/>
        <end position="20"/>
    </location>
</feature>
<proteinExistence type="predicted"/>
<sequence length="277" mass="30786">MKTAWLTGYLLLLLTLPAAAQTDSIPGLLLDDAGYAQVPYQAILIKTPLPDRVSFEALCPPVREQGAYGTCVGFACGYYLRTILEAKARKKTTKAAISRLAFSPSYLYEKAKATNDYACVEGVYLTKVFAVLRDVGSVPFSRFPYPACGQQTSAVDQLAARYRIRDYERLFNVQDSDQKKIDQLKKALANGSPVVVGMVIPPSFYTAANVWTPAPTDNPQNKHLRGHALCLVGYDDNRFGGAFRVVNSFGKRWADAGFCWIRYQDMARFTRYGFVVN</sequence>
<name>A0A939GCI9_9BACT</name>
<dbReference type="InterPro" id="IPR000668">
    <property type="entry name" value="Peptidase_C1A_C"/>
</dbReference>
<dbReference type="EMBL" id="JAFMYV010000001">
    <property type="protein sequence ID" value="MBO0935278.1"/>
    <property type="molecule type" value="Genomic_DNA"/>
</dbReference>
<feature type="domain" description="Peptidase C1A papain C-terminal" evidence="2">
    <location>
        <begin position="49"/>
        <end position="274"/>
    </location>
</feature>